<organism evidence="10">
    <name type="scientific">Musa acuminata subsp. malaccensis</name>
    <name type="common">Wild banana</name>
    <name type="synonym">Musa malaccensis</name>
    <dbReference type="NCBI Taxonomy" id="214687"/>
    <lineage>
        <taxon>Eukaryota</taxon>
        <taxon>Viridiplantae</taxon>
        <taxon>Streptophyta</taxon>
        <taxon>Embryophyta</taxon>
        <taxon>Tracheophyta</taxon>
        <taxon>Spermatophyta</taxon>
        <taxon>Magnoliopsida</taxon>
        <taxon>Liliopsida</taxon>
        <taxon>Zingiberales</taxon>
        <taxon>Musaceae</taxon>
        <taxon>Musa</taxon>
    </lineage>
</organism>
<protein>
    <submittedName>
        <fullName evidence="10">(wild Malaysian banana) hypothetical protein</fullName>
    </submittedName>
</protein>
<evidence type="ECO:0000256" key="7">
    <source>
        <dbReference type="ARBA" id="ARBA00026055"/>
    </source>
</evidence>
<dbReference type="PROSITE" id="PS00845">
    <property type="entry name" value="CAP_GLY_1"/>
    <property type="match status" value="1"/>
</dbReference>
<dbReference type="InterPro" id="IPR000938">
    <property type="entry name" value="CAP-Gly_domain"/>
</dbReference>
<dbReference type="Pfam" id="PF01302">
    <property type="entry name" value="CAP_GLY"/>
    <property type="match status" value="1"/>
</dbReference>
<name>A0A8D6ZK56_MUSAM</name>
<gene>
    <name evidence="10" type="ORF">GSMUA_345400.1</name>
</gene>
<dbReference type="PANTHER" id="PTHR46652:SF3">
    <property type="entry name" value="LEUCINE-RICH REPEAT-CONTAINING PROTEIN 9"/>
    <property type="match status" value="1"/>
</dbReference>
<dbReference type="SMART" id="SM01052">
    <property type="entry name" value="CAP_GLY"/>
    <property type="match status" value="1"/>
</dbReference>
<dbReference type="FunFam" id="3.80.10.10:FF:000752">
    <property type="entry name" value="Tubulin-folding cofactor E"/>
    <property type="match status" value="1"/>
</dbReference>
<keyword evidence="4" id="KW-0433">Leucine-rich repeat</keyword>
<dbReference type="Gene3D" id="3.10.20.90">
    <property type="entry name" value="Phosphatidylinositol 3-kinase Catalytic Subunit, Chain A, domain 1"/>
    <property type="match status" value="1"/>
</dbReference>
<keyword evidence="3" id="KW-0963">Cytoplasm</keyword>
<comment type="subunit">
    <text evidence="7">Supercomplex made of cofactors A to E. Cofactors A and D function by capturing and stabilizing tubulin in a quasi-native conformation. Cofactor E binds to the cofactor D-tubulin complex; interaction with cofactor C then causes the release of tubulin polypeptides that are committed to the native state.</text>
</comment>
<comment type="similarity">
    <text evidence="2">Belongs to the TBCE family.</text>
</comment>
<dbReference type="Gene3D" id="3.80.10.10">
    <property type="entry name" value="Ribonuclease Inhibitor"/>
    <property type="match status" value="3"/>
</dbReference>
<dbReference type="InterPro" id="IPR050836">
    <property type="entry name" value="SDS22/Internalin_LRR"/>
</dbReference>
<dbReference type="Gene3D" id="2.30.30.190">
    <property type="entry name" value="CAP Gly-rich-like domain"/>
    <property type="match status" value="1"/>
</dbReference>
<evidence type="ECO:0000256" key="3">
    <source>
        <dbReference type="ARBA" id="ARBA00022490"/>
    </source>
</evidence>
<feature type="region of interest" description="Disordered" evidence="8">
    <location>
        <begin position="1"/>
        <end position="22"/>
    </location>
</feature>
<dbReference type="SMART" id="SM00369">
    <property type="entry name" value="LRR_TYP"/>
    <property type="match status" value="4"/>
</dbReference>
<accession>A0A8D6ZK56</accession>
<dbReference type="InterPro" id="IPR032675">
    <property type="entry name" value="LRR_dom_sf"/>
</dbReference>
<dbReference type="SUPFAM" id="SSF52058">
    <property type="entry name" value="L domain-like"/>
    <property type="match status" value="1"/>
</dbReference>
<sequence length="570" mass="63528">MDELSESQPISGPNGRAAAPPAAEGVGLRIGQRVHAVGNPRRIGTVRYVGAVEGYAGEWVGVDWDDGEGKHDGSHGGIRYFTARGERSGSFVRPKNLSTGISFLEGLHRRYRGNSTKEEEDEMYVFSTSQKHVSIQLVGKNKIQEKLNHFKELLGASVSYLGVSSAETSNEINAIVPNLEELDLTGNLLSRWQDIGTLCEALPSLKILNLTNNLMDCEIPKLSSLVSIRVLVLNNCGITWNQQVEKFKESLPAIEELHLMANNLSMIGPTSSSYAQGFDTLRILNLEENCIKSWDEILKLSYLRSLEQLHLNRNRLKHISYPLDHQRPELLSDCDMQDTVIRPFENLQCLLLGSNEIDDLASIDSLNIFPRLMDIRLSENPIVDPSKGGLPRFVLIARLAKIKMLNGSEVSQRERKESEIRYVRLVMAKMQSDDLEDLRHFHPRFAELKALHGIEYERPSSGIAGPQKMSSGLISVTLKCIGASMGEKQPLTKKLPPTTTWVCNSISLVYLQVGKLKVLCESFFKLKDIRLRLYIQEEGLPLPLLLEDDMTAIVDLGVGTGTTVLVDEEG</sequence>
<evidence type="ECO:0000313" key="10">
    <source>
        <dbReference type="EMBL" id="CAG1831286.1"/>
    </source>
</evidence>
<keyword evidence="5" id="KW-0677">Repeat</keyword>
<dbReference type="EMBL" id="HG996472">
    <property type="protein sequence ID" value="CAG1831286.1"/>
    <property type="molecule type" value="Genomic_DNA"/>
</dbReference>
<dbReference type="FunFam" id="3.10.20.90:FF:000187">
    <property type="entry name" value="Tubulin-folding cofactor E"/>
    <property type="match status" value="1"/>
</dbReference>
<dbReference type="PANTHER" id="PTHR46652">
    <property type="entry name" value="LEUCINE-RICH REPEAT AND IQ DOMAIN-CONTAINING PROTEIN 1-RELATED"/>
    <property type="match status" value="1"/>
</dbReference>
<reference evidence="10" key="1">
    <citation type="submission" date="2021-03" db="EMBL/GenBank/DDBJ databases">
        <authorList>
            <consortium name="Genoscope - CEA"/>
            <person name="William W."/>
        </authorList>
    </citation>
    <scope>NUCLEOTIDE SEQUENCE</scope>
    <source>
        <strain evidence="10">Doubled-haploid Pahang</strain>
    </source>
</reference>
<dbReference type="FunFam" id="3.80.10.10:FF:000882">
    <property type="entry name" value="Tubulin-folding cofactor E"/>
    <property type="match status" value="1"/>
</dbReference>
<dbReference type="SUPFAM" id="SSF74924">
    <property type="entry name" value="Cap-Gly domain"/>
    <property type="match status" value="1"/>
</dbReference>
<comment type="subcellular location">
    <subcellularLocation>
        <location evidence="1">Cytoplasm</location>
    </subcellularLocation>
</comment>
<dbReference type="InterPro" id="IPR036859">
    <property type="entry name" value="CAP-Gly_dom_sf"/>
</dbReference>
<evidence type="ECO:0000256" key="5">
    <source>
        <dbReference type="ARBA" id="ARBA00022737"/>
    </source>
</evidence>
<dbReference type="InterPro" id="IPR001611">
    <property type="entry name" value="Leu-rich_rpt"/>
</dbReference>
<evidence type="ECO:0000256" key="8">
    <source>
        <dbReference type="SAM" id="MobiDB-lite"/>
    </source>
</evidence>
<dbReference type="PROSITE" id="PS50245">
    <property type="entry name" value="CAP_GLY_2"/>
    <property type="match status" value="1"/>
</dbReference>
<evidence type="ECO:0000256" key="1">
    <source>
        <dbReference type="ARBA" id="ARBA00004496"/>
    </source>
</evidence>
<dbReference type="AlphaFoldDB" id="A0A8D6ZK56"/>
<dbReference type="PROSITE" id="PS51450">
    <property type="entry name" value="LRR"/>
    <property type="match status" value="3"/>
</dbReference>
<feature type="domain" description="CAP-Gly" evidence="9">
    <location>
        <begin position="50"/>
        <end position="93"/>
    </location>
</feature>
<evidence type="ECO:0000256" key="6">
    <source>
        <dbReference type="ARBA" id="ARBA00023186"/>
    </source>
</evidence>
<evidence type="ECO:0000256" key="4">
    <source>
        <dbReference type="ARBA" id="ARBA00022614"/>
    </source>
</evidence>
<feature type="compositionally biased region" description="Polar residues" evidence="8">
    <location>
        <begin position="1"/>
        <end position="11"/>
    </location>
</feature>
<proteinExistence type="inferred from homology"/>
<dbReference type="FunFam" id="2.30.30.190:FF:000016">
    <property type="entry name" value="Tubulin-folding cofactor E"/>
    <property type="match status" value="1"/>
</dbReference>
<evidence type="ECO:0000259" key="9">
    <source>
        <dbReference type="PROSITE" id="PS50245"/>
    </source>
</evidence>
<dbReference type="InterPro" id="IPR003591">
    <property type="entry name" value="Leu-rich_rpt_typical-subtyp"/>
</dbReference>
<dbReference type="GO" id="GO:0005737">
    <property type="term" value="C:cytoplasm"/>
    <property type="evidence" value="ECO:0007669"/>
    <property type="project" value="UniProtKB-SubCell"/>
</dbReference>
<evidence type="ECO:0000256" key="2">
    <source>
        <dbReference type="ARBA" id="ARBA00006286"/>
    </source>
</evidence>
<keyword evidence="6" id="KW-0143">Chaperone</keyword>